<feature type="region of interest" description="Disordered" evidence="2">
    <location>
        <begin position="319"/>
        <end position="338"/>
    </location>
</feature>
<evidence type="ECO:0000313" key="4">
    <source>
        <dbReference type="Proteomes" id="UP001309876"/>
    </source>
</evidence>
<proteinExistence type="predicted"/>
<organism evidence="3 4">
    <name type="scientific">Lithohypha guttulata</name>
    <dbReference type="NCBI Taxonomy" id="1690604"/>
    <lineage>
        <taxon>Eukaryota</taxon>
        <taxon>Fungi</taxon>
        <taxon>Dikarya</taxon>
        <taxon>Ascomycota</taxon>
        <taxon>Pezizomycotina</taxon>
        <taxon>Eurotiomycetes</taxon>
        <taxon>Chaetothyriomycetidae</taxon>
        <taxon>Chaetothyriales</taxon>
        <taxon>Trichomeriaceae</taxon>
        <taxon>Lithohypha</taxon>
    </lineage>
</organism>
<name>A0AAN7T214_9EURO</name>
<dbReference type="InterPro" id="IPR010684">
    <property type="entry name" value="RNA_pol_II_trans_fac_SIII_A"/>
</dbReference>
<feature type="compositionally biased region" description="Polar residues" evidence="2">
    <location>
        <begin position="467"/>
        <end position="486"/>
    </location>
</feature>
<dbReference type="Pfam" id="PF06881">
    <property type="entry name" value="Elongin_A"/>
    <property type="match status" value="1"/>
</dbReference>
<evidence type="ECO:0000256" key="2">
    <source>
        <dbReference type="SAM" id="MobiDB-lite"/>
    </source>
</evidence>
<feature type="compositionally biased region" description="Acidic residues" evidence="2">
    <location>
        <begin position="350"/>
        <end position="366"/>
    </location>
</feature>
<feature type="compositionally biased region" description="Polar residues" evidence="2">
    <location>
        <begin position="368"/>
        <end position="378"/>
    </location>
</feature>
<evidence type="ECO:0008006" key="5">
    <source>
        <dbReference type="Google" id="ProtNLM"/>
    </source>
</evidence>
<sequence>MQKTPHFHTARKGADSLKAMAKRTLSRHLRHLVSLGDCPPELVKSLFIKIDKPDQLYNLEQKSPQIQGHTREAWVHLIKRDVPPKFLEAQLPEEWQTVMFPLEKADRWHKIYYKLKKMAEKEQAKRDVALAATLRGFTHERELKTAPVIDRKLVSTGRNRVATAKFDFNNSLYRSGGKATGKAASGPGFFERFEKGAGSRRIAKLRTPTHLLKPSVGHGVAAAPAHLVEHIKEQKQKEKEQAEEERVWKEQLEQRKRKDEAQGLIRLPRTTIVKTGIASVPSQPMHAPNTKLKPNAAVHAPNGDSYDLIKDREARLRALKNGTKLPQPTSSIPTSKQDFERLTMDFLESDDEDSPAANDDLFEDLEQQQHQQYSSDANPSDEDLFGSTTNRARSASPQHLKPKQPPRPINGLSPARKQALQNARSPGRAATASPAPIPQRRPANFQQPARRPVDAMLSTSPIPPSRSKLNSTAQAQTQALKQSTPQFHAPDLVAVNGRPANIVTAQQPALKKRKAADPLATLMRSNKKR</sequence>
<feature type="coiled-coil region" evidence="1">
    <location>
        <begin position="225"/>
        <end position="255"/>
    </location>
</feature>
<dbReference type="EMBL" id="JAVRRJ010000002">
    <property type="protein sequence ID" value="KAK5087950.1"/>
    <property type="molecule type" value="Genomic_DNA"/>
</dbReference>
<dbReference type="Proteomes" id="UP001309876">
    <property type="component" value="Unassembled WGS sequence"/>
</dbReference>
<accession>A0AAN7T214</accession>
<dbReference type="AlphaFoldDB" id="A0AAN7T214"/>
<protein>
    <recommendedName>
        <fullName evidence="5">Elongin-A</fullName>
    </recommendedName>
</protein>
<dbReference type="GO" id="GO:0070449">
    <property type="term" value="C:elongin complex"/>
    <property type="evidence" value="ECO:0007669"/>
    <property type="project" value="InterPro"/>
</dbReference>
<comment type="caution">
    <text evidence="3">The sequence shown here is derived from an EMBL/GenBank/DDBJ whole genome shotgun (WGS) entry which is preliminary data.</text>
</comment>
<dbReference type="GO" id="GO:0006368">
    <property type="term" value="P:transcription elongation by RNA polymerase II"/>
    <property type="evidence" value="ECO:0007669"/>
    <property type="project" value="InterPro"/>
</dbReference>
<feature type="region of interest" description="Disordered" evidence="2">
    <location>
        <begin position="350"/>
        <end position="488"/>
    </location>
</feature>
<keyword evidence="1" id="KW-0175">Coiled coil</keyword>
<keyword evidence="4" id="KW-1185">Reference proteome</keyword>
<feature type="region of interest" description="Disordered" evidence="2">
    <location>
        <begin position="506"/>
        <end position="529"/>
    </location>
</feature>
<dbReference type="Gene3D" id="6.10.250.3180">
    <property type="match status" value="1"/>
</dbReference>
<feature type="region of interest" description="Disordered" evidence="2">
    <location>
        <begin position="280"/>
        <end position="304"/>
    </location>
</feature>
<evidence type="ECO:0000256" key="1">
    <source>
        <dbReference type="SAM" id="Coils"/>
    </source>
</evidence>
<gene>
    <name evidence="3" type="ORF">LTR05_002166</name>
</gene>
<feature type="compositionally biased region" description="Polar residues" evidence="2">
    <location>
        <begin position="324"/>
        <end position="336"/>
    </location>
</feature>
<reference evidence="3 4" key="1">
    <citation type="submission" date="2023-08" db="EMBL/GenBank/DDBJ databases">
        <title>Black Yeasts Isolated from many extreme environments.</title>
        <authorList>
            <person name="Coleine C."/>
            <person name="Stajich J.E."/>
            <person name="Selbmann L."/>
        </authorList>
    </citation>
    <scope>NUCLEOTIDE SEQUENCE [LARGE SCALE GENOMIC DNA]</scope>
    <source>
        <strain evidence="3 4">CCFEE 5910</strain>
    </source>
</reference>
<feature type="compositionally biased region" description="Polar residues" evidence="2">
    <location>
        <begin position="386"/>
        <end position="397"/>
    </location>
</feature>
<evidence type="ECO:0000313" key="3">
    <source>
        <dbReference type="EMBL" id="KAK5087950.1"/>
    </source>
</evidence>